<accession>A0A5M3XWW5</accession>
<feature type="region of interest" description="Disordered" evidence="1">
    <location>
        <begin position="1"/>
        <end position="23"/>
    </location>
</feature>
<reference evidence="2 3" key="1">
    <citation type="submission" date="2019-10" db="EMBL/GenBank/DDBJ databases">
        <title>Whole genome shotgun sequence of Acrocarpospora pleiomorpha NBRC 16267.</title>
        <authorList>
            <person name="Ichikawa N."/>
            <person name="Kimura A."/>
            <person name="Kitahashi Y."/>
            <person name="Komaki H."/>
            <person name="Oguchi A."/>
        </authorList>
    </citation>
    <scope>NUCLEOTIDE SEQUENCE [LARGE SCALE GENOMIC DNA]</scope>
    <source>
        <strain evidence="2 3">NBRC 16267</strain>
    </source>
</reference>
<name>A0A5M3XWW5_9ACTN</name>
<organism evidence="2 3">
    <name type="scientific">Acrocarpospora pleiomorpha</name>
    <dbReference type="NCBI Taxonomy" id="90975"/>
    <lineage>
        <taxon>Bacteria</taxon>
        <taxon>Bacillati</taxon>
        <taxon>Actinomycetota</taxon>
        <taxon>Actinomycetes</taxon>
        <taxon>Streptosporangiales</taxon>
        <taxon>Streptosporangiaceae</taxon>
        <taxon>Acrocarpospora</taxon>
    </lineage>
</organism>
<evidence type="ECO:0000256" key="1">
    <source>
        <dbReference type="SAM" id="MobiDB-lite"/>
    </source>
</evidence>
<gene>
    <name evidence="2" type="ORF">Aple_085540</name>
</gene>
<evidence type="ECO:0000313" key="2">
    <source>
        <dbReference type="EMBL" id="GES25655.1"/>
    </source>
</evidence>
<keyword evidence="3" id="KW-1185">Reference proteome</keyword>
<sequence length="118" mass="12996">MLGQEREHAPRRDQLPAGLPHIRPDQLSGPLTLHINHFGLIPEGTRPKRKIFSGLLGPVSKAPVTATRCSEAGVNRYFSGGCGEYGVAVAGDRVQRRLTETDARTRRSEWCQALYCEG</sequence>
<dbReference type="EMBL" id="BLAF01000070">
    <property type="protein sequence ID" value="GES25655.1"/>
    <property type="molecule type" value="Genomic_DNA"/>
</dbReference>
<protein>
    <submittedName>
        <fullName evidence="2">Uncharacterized protein</fullName>
    </submittedName>
</protein>
<dbReference type="Proteomes" id="UP000377595">
    <property type="component" value="Unassembled WGS sequence"/>
</dbReference>
<dbReference type="AlphaFoldDB" id="A0A5M3XWW5"/>
<evidence type="ECO:0000313" key="3">
    <source>
        <dbReference type="Proteomes" id="UP000377595"/>
    </source>
</evidence>
<comment type="caution">
    <text evidence="2">The sequence shown here is derived from an EMBL/GenBank/DDBJ whole genome shotgun (WGS) entry which is preliminary data.</text>
</comment>
<feature type="compositionally biased region" description="Basic and acidic residues" evidence="1">
    <location>
        <begin position="1"/>
        <end position="14"/>
    </location>
</feature>
<proteinExistence type="predicted"/>